<protein>
    <submittedName>
        <fullName evidence="2">Uncharacterized protein</fullName>
    </submittedName>
</protein>
<gene>
    <name evidence="2" type="ORF">CALMAC_LOCUS12872</name>
</gene>
<dbReference type="EMBL" id="CAACVG010009325">
    <property type="protein sequence ID" value="VEN52900.1"/>
    <property type="molecule type" value="Genomic_DNA"/>
</dbReference>
<feature type="compositionally biased region" description="Basic and acidic residues" evidence="1">
    <location>
        <begin position="440"/>
        <end position="460"/>
    </location>
</feature>
<proteinExistence type="predicted"/>
<feature type="region of interest" description="Disordered" evidence="1">
    <location>
        <begin position="301"/>
        <end position="323"/>
    </location>
</feature>
<accession>A0A653CYQ6</accession>
<evidence type="ECO:0000313" key="3">
    <source>
        <dbReference type="Proteomes" id="UP000410492"/>
    </source>
</evidence>
<name>A0A653CYQ6_CALMS</name>
<evidence type="ECO:0000256" key="1">
    <source>
        <dbReference type="SAM" id="MobiDB-lite"/>
    </source>
</evidence>
<keyword evidence="3" id="KW-1185">Reference proteome</keyword>
<feature type="compositionally biased region" description="Polar residues" evidence="1">
    <location>
        <begin position="370"/>
        <end position="384"/>
    </location>
</feature>
<feature type="region of interest" description="Disordered" evidence="1">
    <location>
        <begin position="436"/>
        <end position="460"/>
    </location>
</feature>
<evidence type="ECO:0000313" key="2">
    <source>
        <dbReference type="EMBL" id="VEN52900.1"/>
    </source>
</evidence>
<dbReference type="AlphaFoldDB" id="A0A653CYQ6"/>
<sequence>MALTTSTGYMNANLLRVFEERLKRIVEECYEVAFVLCNAEMDEFGAAKNYDLIIKPIGENGYTYTVNLIANVQYKRSAGRPSRRPAKNIKDAAQTPNGDVYSQIYSVQIFARYYVHAEYYPSLFTVVYQPNPFFHEHYGSYFKELLLLRNRDPQLFNMQTQMYCLTSSQVPSSTFVLQQVNVPTFILPNQISAFQPSAMYCRQKYSRKTRHKGCQTPWRYCCENKDENCSRLKDVASIWNCYSDSSELLSQSLRELATTPCQGFVEDGLDDFLELQDSEEYDNQLPTIGYDRVIRPHTISHHPVETPTNHVFEKPRPVASNNHQGVKRRHFTNTAVRHAPVTPKMVEDFTRSCEEADSTVSEDAERKVPQSYTNHGKPSTSGMSYSTALKTIKSTVEQEENDADWFNKNFPPLKPITSRSDLDEEFELIETVIKEDEENDREREKIKKEEKANWWKAGLE</sequence>
<reference evidence="2 3" key="1">
    <citation type="submission" date="2019-01" db="EMBL/GenBank/DDBJ databases">
        <authorList>
            <person name="Sayadi A."/>
        </authorList>
    </citation>
    <scope>NUCLEOTIDE SEQUENCE [LARGE SCALE GENOMIC DNA]</scope>
</reference>
<dbReference type="Proteomes" id="UP000410492">
    <property type="component" value="Unassembled WGS sequence"/>
</dbReference>
<dbReference type="OrthoDB" id="6767252at2759"/>
<feature type="region of interest" description="Disordered" evidence="1">
    <location>
        <begin position="354"/>
        <end position="384"/>
    </location>
</feature>
<organism evidence="2 3">
    <name type="scientific">Callosobruchus maculatus</name>
    <name type="common">Southern cowpea weevil</name>
    <name type="synonym">Pulse bruchid</name>
    <dbReference type="NCBI Taxonomy" id="64391"/>
    <lineage>
        <taxon>Eukaryota</taxon>
        <taxon>Metazoa</taxon>
        <taxon>Ecdysozoa</taxon>
        <taxon>Arthropoda</taxon>
        <taxon>Hexapoda</taxon>
        <taxon>Insecta</taxon>
        <taxon>Pterygota</taxon>
        <taxon>Neoptera</taxon>
        <taxon>Endopterygota</taxon>
        <taxon>Coleoptera</taxon>
        <taxon>Polyphaga</taxon>
        <taxon>Cucujiformia</taxon>
        <taxon>Chrysomeloidea</taxon>
        <taxon>Chrysomelidae</taxon>
        <taxon>Bruchinae</taxon>
        <taxon>Bruchini</taxon>
        <taxon>Callosobruchus</taxon>
    </lineage>
</organism>